<evidence type="ECO:0000313" key="3">
    <source>
        <dbReference type="EMBL" id="KAA6303366.1"/>
    </source>
</evidence>
<dbReference type="AlphaFoldDB" id="A0A5M8P541"/>
<sequence>MGKIKQGILGGFSGKVGNVVGSSWKGISYMRSIPQHVHNPRTEGQGNQRGKFAVALHFLQPLNDFIRTGYKLYAHKRSPFNSAMAYTLANAITGTTPDDYAIDPSKVLVSRGGLTPAANAEADTGPGDYQVNFHWADNSGTGSAKSTDKALLILLNTAKSEVFSVIAGNPRSEEGQEIFAPEHWVGDDAYTYLGFISEDHKNVSNSVYLGICEIS</sequence>
<protein>
    <submittedName>
        <fullName evidence="3">Uncharacterized protein</fullName>
    </submittedName>
</protein>
<dbReference type="EMBL" id="SNRX01000002">
    <property type="protein sequence ID" value="KAA6303366.1"/>
    <property type="molecule type" value="Genomic_DNA"/>
</dbReference>
<organism evidence="3 4">
    <name type="scientific">Candidatus Ordinivivax streblomastigis</name>
    <dbReference type="NCBI Taxonomy" id="2540710"/>
    <lineage>
        <taxon>Bacteria</taxon>
        <taxon>Pseudomonadati</taxon>
        <taxon>Bacteroidota</taxon>
        <taxon>Bacteroidia</taxon>
        <taxon>Bacteroidales</taxon>
        <taxon>Candidatus Ordinivivax</taxon>
    </lineage>
</organism>
<dbReference type="Proteomes" id="UP000324575">
    <property type="component" value="Unassembled WGS sequence"/>
</dbReference>
<dbReference type="EMBL" id="SNRX01000077">
    <property type="protein sequence ID" value="KAA6300474.1"/>
    <property type="molecule type" value="Genomic_DNA"/>
</dbReference>
<dbReference type="Pfam" id="PF19781">
    <property type="entry name" value="DUF6266"/>
    <property type="match status" value="1"/>
</dbReference>
<proteinExistence type="predicted"/>
<accession>A0A5M8P541</accession>
<evidence type="ECO:0000313" key="2">
    <source>
        <dbReference type="EMBL" id="KAA6303281.1"/>
    </source>
</evidence>
<gene>
    <name evidence="2" type="ORF">EZS26_000441</name>
    <name evidence="3" type="ORF">EZS26_000526</name>
    <name evidence="1" type="ORF">EZS26_003385</name>
</gene>
<reference evidence="3 4" key="1">
    <citation type="submission" date="2019-03" db="EMBL/GenBank/DDBJ databases">
        <title>Single cell metagenomics reveals metabolic interactions within the superorganism composed of flagellate Streblomastix strix and complex community of Bacteroidetes bacteria on its surface.</title>
        <authorList>
            <person name="Treitli S.C."/>
            <person name="Kolisko M."/>
            <person name="Husnik F."/>
            <person name="Keeling P."/>
            <person name="Hampl V."/>
        </authorList>
    </citation>
    <scope>NUCLEOTIDE SEQUENCE [LARGE SCALE GENOMIC DNA]</scope>
    <source>
        <strain evidence="3">St1</strain>
    </source>
</reference>
<evidence type="ECO:0000313" key="4">
    <source>
        <dbReference type="Proteomes" id="UP000324575"/>
    </source>
</evidence>
<name>A0A5M8P541_9BACT</name>
<evidence type="ECO:0000313" key="1">
    <source>
        <dbReference type="EMBL" id="KAA6300474.1"/>
    </source>
</evidence>
<comment type="caution">
    <text evidence="3">The sequence shown here is derived from an EMBL/GenBank/DDBJ whole genome shotgun (WGS) entry which is preliminary data.</text>
</comment>
<dbReference type="EMBL" id="SNRX01000002">
    <property type="protein sequence ID" value="KAA6303281.1"/>
    <property type="molecule type" value="Genomic_DNA"/>
</dbReference>
<dbReference type="InterPro" id="IPR046233">
    <property type="entry name" value="DUF6266"/>
</dbReference>